<feature type="transmembrane region" description="Helical" evidence="5">
    <location>
        <begin position="6"/>
        <end position="24"/>
    </location>
</feature>
<evidence type="ECO:0000256" key="3">
    <source>
        <dbReference type="ARBA" id="ARBA00022989"/>
    </source>
</evidence>
<keyword evidence="3 5" id="KW-1133">Transmembrane helix</keyword>
<reference evidence="6 7" key="1">
    <citation type="submission" date="2019-11" db="EMBL/GenBank/DDBJ databases">
        <authorList>
            <person name="Lang L."/>
        </authorList>
    </citation>
    <scope>NUCLEOTIDE SEQUENCE [LARGE SCALE GENOMIC DNA]</scope>
    <source>
        <strain evidence="6 7">YIM 132242</strain>
    </source>
</reference>
<keyword evidence="7" id="KW-1185">Reference proteome</keyword>
<evidence type="ECO:0000256" key="1">
    <source>
        <dbReference type="ARBA" id="ARBA00022475"/>
    </source>
</evidence>
<organism evidence="6 7">
    <name type="scientific">Paracoccus lichenicola</name>
    <dbReference type="NCBI Taxonomy" id="2665644"/>
    <lineage>
        <taxon>Bacteria</taxon>
        <taxon>Pseudomonadati</taxon>
        <taxon>Pseudomonadota</taxon>
        <taxon>Alphaproteobacteria</taxon>
        <taxon>Rhodobacterales</taxon>
        <taxon>Paracoccaceae</taxon>
        <taxon>Paracoccus</taxon>
    </lineage>
</organism>
<dbReference type="EMBL" id="WMBT01000001">
    <property type="protein sequence ID" value="MTD98845.1"/>
    <property type="molecule type" value="Genomic_DNA"/>
</dbReference>
<proteinExistence type="predicted"/>
<sequence>MRCHIPLILWPLVIANGALIVATMKDEHRSATPPLPRRSDTPLPVASGLPRLRGRGRQAALFIVLALAVKLAFLAVLQRPLGCDCSQVWALPGDVRLNSRTMLDPYSLLHLIFGAVLVKLVRWKRPDWPLWTLLAAVIVSSTIWEVAENLPASIALFGYSAGDPLAYGGDSIVNSVADTLVATLGAMLALPLAGWVVAVIAVAAEILLSIGIGDGFLITLWRALGG</sequence>
<feature type="transmembrane region" description="Helical" evidence="5">
    <location>
        <begin position="192"/>
        <end position="221"/>
    </location>
</feature>
<feature type="transmembrane region" description="Helical" evidence="5">
    <location>
        <begin position="128"/>
        <end position="147"/>
    </location>
</feature>
<evidence type="ECO:0000313" key="7">
    <source>
        <dbReference type="Proteomes" id="UP000481417"/>
    </source>
</evidence>
<dbReference type="Pfam" id="PF10755">
    <property type="entry name" value="DUF2585"/>
    <property type="match status" value="1"/>
</dbReference>
<keyword evidence="2 5" id="KW-0812">Transmembrane</keyword>
<accession>A0A6L6HI61</accession>
<comment type="caution">
    <text evidence="6">The sequence shown here is derived from an EMBL/GenBank/DDBJ whole genome shotgun (WGS) entry which is preliminary data.</text>
</comment>
<evidence type="ECO:0000256" key="2">
    <source>
        <dbReference type="ARBA" id="ARBA00022692"/>
    </source>
</evidence>
<evidence type="ECO:0000313" key="6">
    <source>
        <dbReference type="EMBL" id="MTD98845.1"/>
    </source>
</evidence>
<evidence type="ECO:0000256" key="5">
    <source>
        <dbReference type="SAM" id="Phobius"/>
    </source>
</evidence>
<dbReference type="InterPro" id="IPR019691">
    <property type="entry name" value="DUF2585"/>
</dbReference>
<feature type="transmembrane region" description="Helical" evidence="5">
    <location>
        <begin position="105"/>
        <end position="121"/>
    </location>
</feature>
<evidence type="ECO:0000256" key="4">
    <source>
        <dbReference type="ARBA" id="ARBA00023136"/>
    </source>
</evidence>
<keyword evidence="4 5" id="KW-0472">Membrane</keyword>
<dbReference type="GO" id="GO:0005886">
    <property type="term" value="C:plasma membrane"/>
    <property type="evidence" value="ECO:0007669"/>
    <property type="project" value="InterPro"/>
</dbReference>
<gene>
    <name evidence="6" type="ORF">GIY56_00920</name>
</gene>
<protein>
    <submittedName>
        <fullName evidence="6">DUF2585 family protein</fullName>
    </submittedName>
</protein>
<name>A0A6L6HI61_9RHOB</name>
<dbReference type="AlphaFoldDB" id="A0A6L6HI61"/>
<dbReference type="Proteomes" id="UP000481417">
    <property type="component" value="Unassembled WGS sequence"/>
</dbReference>
<keyword evidence="1" id="KW-1003">Cell membrane</keyword>
<feature type="transmembrane region" description="Helical" evidence="5">
    <location>
        <begin position="59"/>
        <end position="77"/>
    </location>
</feature>